<proteinExistence type="predicted"/>
<gene>
    <name evidence="1" type="ORF">ACX27_04335</name>
</gene>
<dbReference type="PATRIC" id="fig|224013.5.peg.1038"/>
<evidence type="ECO:0000313" key="1">
    <source>
        <dbReference type="EMBL" id="ALF52257.1"/>
    </source>
</evidence>
<dbReference type="KEGG" id="npz:ACX27_04335"/>
<dbReference type="OrthoDB" id="9803432at2"/>
<keyword evidence="2" id="KW-1185">Reference proteome</keyword>
<dbReference type="EMBL" id="CP012036">
    <property type="protein sequence ID" value="ALF52257.1"/>
    <property type="molecule type" value="Genomic_DNA"/>
</dbReference>
<evidence type="ECO:0000313" key="2">
    <source>
        <dbReference type="Proteomes" id="UP000062645"/>
    </source>
</evidence>
<dbReference type="AlphaFoldDB" id="A0A0M3V4N7"/>
<reference evidence="1 2" key="2">
    <citation type="journal article" date="2016" name="Genome Announc.">
        <title>Draft Genome Sequence of the N2-Fixing Cyanobacterium Nostoc piscinale CENA21, Isolated from the Brazilian Amazon Floodplain.</title>
        <authorList>
            <person name="Leao T."/>
            <person name="Guimaraes P.I."/>
            <person name="de Melo A.G."/>
            <person name="Ramos R.T."/>
            <person name="Leao P.N."/>
            <person name="Silva A."/>
            <person name="Fiore M.F."/>
            <person name="Schneider M.P."/>
        </authorList>
    </citation>
    <scope>NUCLEOTIDE SEQUENCE [LARGE SCALE GENOMIC DNA]</scope>
    <source>
        <strain evidence="1 2">CENA21</strain>
    </source>
</reference>
<name>A0A0M3V4N7_9NOSO</name>
<reference evidence="2" key="1">
    <citation type="submission" date="2015-07" db="EMBL/GenBank/DDBJ databases">
        <title>Genome Of Nitrogen-Fixing Cyanobacterium Nostoc piscinale CENA21 From Solimoes/Amazon River Floodplain Sediments And Comparative Genomics To Uncover Biosynthetic Natural Products Potential.</title>
        <authorList>
            <person name="Leao T.F."/>
            <person name="Leao P.N."/>
            <person name="Guimaraes P.I."/>
            <person name="de Melo A.G.C."/>
            <person name="Ramos R.T.J."/>
            <person name="Silva A."/>
            <person name="Fiore M.F."/>
            <person name="Schneider M.P.C."/>
        </authorList>
    </citation>
    <scope>NUCLEOTIDE SEQUENCE [LARGE SCALE GENOMIC DNA]</scope>
    <source>
        <strain evidence="2">CENA21</strain>
    </source>
</reference>
<evidence type="ECO:0008006" key="3">
    <source>
        <dbReference type="Google" id="ProtNLM"/>
    </source>
</evidence>
<dbReference type="RefSeq" id="WP_062288936.1">
    <property type="nucleotide sequence ID" value="NZ_CP012036.1"/>
</dbReference>
<accession>A0A0M3V4N7</accession>
<protein>
    <recommendedName>
        <fullName evidence="3">Terminase</fullName>
    </recommendedName>
</protein>
<sequence>MAFPGLKKACDRLLSDSQSTKTNVVKSKFIEECYQQGGKSFVAAVEKWGVNERGDRLTLLPWHREYIELIGDFRVAETLTSGAAQVGKTLIHTLLVCYCITEGGLSTIWSYDLERSLDIQVPTNFRPVIKAWLKIRGIKTKLGEGTQNNTIFQVKGATAQFIHVSTSKMRDADDGKAAVGGVAAGVSRDILFKEERSQYPPGAGDPLNRRLDAGRLPSRPIRELGTPGAGNGIEAEIVNADYHFYPHYRCPSCGEELPLHPKGCLLKSLNKKYLSPSGRPLDWFRENNEAFFGCPSCGDRISDETRKQAWFRCLKTGVDLRDFLDSLPQGVPYKRLKVGIILSPLLRIRQTNLAQEMINEGLSVLNTDDWQQQGLGEPSETSSTGVTLEILKGAIALPPPPGKPEFTLVGIDQGRSEYWLWKCAYHLPVNWRSLPTAQVIDQSRRHILFGGDVMKGEIPDLLDNVDYGIIDNEPDITAAAELCSITCLEMGDQQSSLLDAVKEGVVREGGNEHKCWKLRNEKFLKTVLHGFLLGKYHLPNEWEQWIGKPTERSPLIHLTAPSFDPSSGKWKRPKNHVDDLYYAAMFCEVAFYLHLLHGQKQSGFDLWSAMADQ</sequence>
<dbReference type="STRING" id="224013.ACX27_04335"/>
<organism evidence="1 2">
    <name type="scientific">Nostoc piscinale CENA21</name>
    <dbReference type="NCBI Taxonomy" id="224013"/>
    <lineage>
        <taxon>Bacteria</taxon>
        <taxon>Bacillati</taxon>
        <taxon>Cyanobacteriota</taxon>
        <taxon>Cyanophyceae</taxon>
        <taxon>Nostocales</taxon>
        <taxon>Nostocaceae</taxon>
        <taxon>Nostoc</taxon>
    </lineage>
</organism>
<dbReference type="Proteomes" id="UP000062645">
    <property type="component" value="Chromosome"/>
</dbReference>